<organism evidence="3 4">
    <name type="scientific">Durusdinium trenchii</name>
    <dbReference type="NCBI Taxonomy" id="1381693"/>
    <lineage>
        <taxon>Eukaryota</taxon>
        <taxon>Sar</taxon>
        <taxon>Alveolata</taxon>
        <taxon>Dinophyceae</taxon>
        <taxon>Suessiales</taxon>
        <taxon>Symbiodiniaceae</taxon>
        <taxon>Durusdinium</taxon>
    </lineage>
</organism>
<dbReference type="EMBL" id="CAXAMN010006769">
    <property type="protein sequence ID" value="CAK9019040.1"/>
    <property type="molecule type" value="Genomic_DNA"/>
</dbReference>
<keyword evidence="1" id="KW-0812">Transmembrane</keyword>
<evidence type="ECO:0000256" key="1">
    <source>
        <dbReference type="SAM" id="Phobius"/>
    </source>
</evidence>
<feature type="signal peptide" evidence="2">
    <location>
        <begin position="1"/>
        <end position="16"/>
    </location>
</feature>
<evidence type="ECO:0008006" key="5">
    <source>
        <dbReference type="Google" id="ProtNLM"/>
    </source>
</evidence>
<evidence type="ECO:0000313" key="4">
    <source>
        <dbReference type="Proteomes" id="UP001642484"/>
    </source>
</evidence>
<keyword evidence="4" id="KW-1185">Reference proteome</keyword>
<feature type="transmembrane region" description="Helical" evidence="1">
    <location>
        <begin position="360"/>
        <end position="382"/>
    </location>
</feature>
<reference evidence="3 4" key="1">
    <citation type="submission" date="2024-02" db="EMBL/GenBank/DDBJ databases">
        <authorList>
            <person name="Chen Y."/>
            <person name="Shah S."/>
            <person name="Dougan E. K."/>
            <person name="Thang M."/>
            <person name="Chan C."/>
        </authorList>
    </citation>
    <scope>NUCLEOTIDE SEQUENCE [LARGE SCALE GENOMIC DNA]</scope>
</reference>
<gene>
    <name evidence="3" type="ORF">CCMP2556_LOCUS13518</name>
</gene>
<proteinExistence type="predicted"/>
<sequence length="410" mass="45760">MARSPAVLALLLICRAQEWDHLFDESTQAVDRRMQALPDGFEINETLNGSIPLTVIPSWDVFLAFSDREKFIKGRMSIATIYGEEATTFVTNPENMVDVVNFGSGSGDISVLSSLRLWDPKTGKQATSVSKTYVGQFSQSLYSYDLSCYPFDVKTMHFEIALQKPCGIFYRLVLGCAGEGSIPTIGQDGVVECSWPINASYVNFDWDYFTCKLQNSATITCAMTGTRHWAALLKTYIWPSIIYGLMGFLAFTLGVKLAMPRVATTMLALLSLTNLRNQVIGLLPTTDSASWMEEYFLIAISFMLLNLLGHAASFHLDASGRHHTQKMMNKFNLWGVFSVFVLVVLVRLHTRNCPLIDPTISLTMTLLAALVSLSIVLFLVWYHRQAFREATHKLTHSVASARGSFHDDNV</sequence>
<name>A0ABP0JXV6_9DINO</name>
<keyword evidence="2" id="KW-0732">Signal</keyword>
<comment type="caution">
    <text evidence="3">The sequence shown here is derived from an EMBL/GenBank/DDBJ whole genome shotgun (WGS) entry which is preliminary data.</text>
</comment>
<feature type="transmembrane region" description="Helical" evidence="1">
    <location>
        <begin position="236"/>
        <end position="255"/>
    </location>
</feature>
<dbReference type="Proteomes" id="UP001642484">
    <property type="component" value="Unassembled WGS sequence"/>
</dbReference>
<accession>A0ABP0JXV6</accession>
<dbReference type="Gene3D" id="1.20.58.390">
    <property type="entry name" value="Neurotransmitter-gated ion-channel transmembrane domain"/>
    <property type="match status" value="1"/>
</dbReference>
<keyword evidence="1" id="KW-1133">Transmembrane helix</keyword>
<keyword evidence="1" id="KW-0472">Membrane</keyword>
<feature type="chain" id="PRO_5046729994" description="Neurotransmitter-gated ion-channel ligand-binding domain-containing protein" evidence="2">
    <location>
        <begin position="17"/>
        <end position="410"/>
    </location>
</feature>
<evidence type="ECO:0000256" key="2">
    <source>
        <dbReference type="SAM" id="SignalP"/>
    </source>
</evidence>
<protein>
    <recommendedName>
        <fullName evidence="5">Neurotransmitter-gated ion-channel ligand-binding domain-containing protein</fullName>
    </recommendedName>
</protein>
<feature type="transmembrane region" description="Helical" evidence="1">
    <location>
        <begin position="331"/>
        <end position="348"/>
    </location>
</feature>
<dbReference type="InterPro" id="IPR038050">
    <property type="entry name" value="Neuro_actylchol_rec"/>
</dbReference>
<evidence type="ECO:0000313" key="3">
    <source>
        <dbReference type="EMBL" id="CAK9019040.1"/>
    </source>
</evidence>